<evidence type="ECO:0000313" key="2">
    <source>
        <dbReference type="Proteomes" id="UP001292094"/>
    </source>
</evidence>
<comment type="caution">
    <text evidence="1">The sequence shown here is derived from an EMBL/GenBank/DDBJ whole genome shotgun (WGS) entry which is preliminary data.</text>
</comment>
<sequence length="93" mass="10574">MLNAYNLWLFKNNFDNSNKPKLQDFMYNVVYQLLENCGELTSCSINTKTSLSTTNTNTSLSTTNTKTSLSIINTKTASLLPTPKQPLYYQHQN</sequence>
<gene>
    <name evidence="1" type="ORF">Pmani_017990</name>
</gene>
<reference evidence="1" key="1">
    <citation type="submission" date="2023-11" db="EMBL/GenBank/DDBJ databases">
        <title>Genome assemblies of two species of porcelain crab, Petrolisthes cinctipes and Petrolisthes manimaculis (Anomura: Porcellanidae).</title>
        <authorList>
            <person name="Angst P."/>
        </authorList>
    </citation>
    <scope>NUCLEOTIDE SEQUENCE</scope>
    <source>
        <strain evidence="1">PB745_02</strain>
        <tissue evidence="1">Gill</tissue>
    </source>
</reference>
<protein>
    <submittedName>
        <fullName evidence="1">Uncharacterized protein</fullName>
    </submittedName>
</protein>
<organism evidence="1 2">
    <name type="scientific">Petrolisthes manimaculis</name>
    <dbReference type="NCBI Taxonomy" id="1843537"/>
    <lineage>
        <taxon>Eukaryota</taxon>
        <taxon>Metazoa</taxon>
        <taxon>Ecdysozoa</taxon>
        <taxon>Arthropoda</taxon>
        <taxon>Crustacea</taxon>
        <taxon>Multicrustacea</taxon>
        <taxon>Malacostraca</taxon>
        <taxon>Eumalacostraca</taxon>
        <taxon>Eucarida</taxon>
        <taxon>Decapoda</taxon>
        <taxon>Pleocyemata</taxon>
        <taxon>Anomura</taxon>
        <taxon>Galatheoidea</taxon>
        <taxon>Porcellanidae</taxon>
        <taxon>Petrolisthes</taxon>
    </lineage>
</organism>
<dbReference type="EMBL" id="JAWZYT010001636">
    <property type="protein sequence ID" value="KAK4310461.1"/>
    <property type="molecule type" value="Genomic_DNA"/>
</dbReference>
<proteinExistence type="predicted"/>
<accession>A0AAE1U765</accession>
<keyword evidence="2" id="KW-1185">Reference proteome</keyword>
<evidence type="ECO:0000313" key="1">
    <source>
        <dbReference type="EMBL" id="KAK4310461.1"/>
    </source>
</evidence>
<dbReference type="Proteomes" id="UP001292094">
    <property type="component" value="Unassembled WGS sequence"/>
</dbReference>
<dbReference type="AlphaFoldDB" id="A0AAE1U765"/>
<name>A0AAE1U765_9EUCA</name>